<evidence type="ECO:0000313" key="4">
    <source>
        <dbReference type="Proteomes" id="UP001085076"/>
    </source>
</evidence>
<dbReference type="PANTHER" id="PTHR12979:SF5">
    <property type="entry name" value="CCR4-NOT TRANSCRIPTION COMPLEX SUBUNIT 10"/>
    <property type="match status" value="1"/>
</dbReference>
<dbReference type="InterPro" id="IPR019734">
    <property type="entry name" value="TPR_rpt"/>
</dbReference>
<keyword evidence="4" id="KW-1185">Reference proteome</keyword>
<dbReference type="SUPFAM" id="SSF48452">
    <property type="entry name" value="TPR-like"/>
    <property type="match status" value="2"/>
</dbReference>
<dbReference type="GO" id="GO:0017148">
    <property type="term" value="P:negative regulation of translation"/>
    <property type="evidence" value="ECO:0007669"/>
    <property type="project" value="TreeGrafter"/>
</dbReference>
<dbReference type="PANTHER" id="PTHR12979">
    <property type="entry name" value="CCR4-NOT TRANSCRIPTION COMPLEX SUBUNIT 10"/>
    <property type="match status" value="1"/>
</dbReference>
<dbReference type="SMART" id="SM00028">
    <property type="entry name" value="TPR"/>
    <property type="match status" value="4"/>
</dbReference>
<protein>
    <recommendedName>
        <fullName evidence="5">CCR4-NOT transcription complex subunit 10</fullName>
    </recommendedName>
</protein>
<dbReference type="EMBL" id="JAGGNH010000001">
    <property type="protein sequence ID" value="KAJ0989504.1"/>
    <property type="molecule type" value="Genomic_DNA"/>
</dbReference>
<dbReference type="GO" id="GO:0030014">
    <property type="term" value="C:CCR4-NOT complex"/>
    <property type="evidence" value="ECO:0007669"/>
    <property type="project" value="InterPro"/>
</dbReference>
<name>A0A9D5DDA5_9LILI</name>
<accession>A0A9D5DDA5</accession>
<organism evidence="3 4">
    <name type="scientific">Dioscorea zingiberensis</name>
    <dbReference type="NCBI Taxonomy" id="325984"/>
    <lineage>
        <taxon>Eukaryota</taxon>
        <taxon>Viridiplantae</taxon>
        <taxon>Streptophyta</taxon>
        <taxon>Embryophyta</taxon>
        <taxon>Tracheophyta</taxon>
        <taxon>Spermatophyta</taxon>
        <taxon>Magnoliopsida</taxon>
        <taxon>Liliopsida</taxon>
        <taxon>Dioscoreales</taxon>
        <taxon>Dioscoreaceae</taxon>
        <taxon>Dioscorea</taxon>
    </lineage>
</organism>
<evidence type="ECO:0008006" key="5">
    <source>
        <dbReference type="Google" id="ProtNLM"/>
    </source>
</evidence>
<evidence type="ECO:0000256" key="2">
    <source>
        <dbReference type="SAM" id="MobiDB-lite"/>
    </source>
</evidence>
<dbReference type="GO" id="GO:0006402">
    <property type="term" value="P:mRNA catabolic process"/>
    <property type="evidence" value="ECO:0007669"/>
    <property type="project" value="TreeGrafter"/>
</dbReference>
<evidence type="ECO:0000313" key="3">
    <source>
        <dbReference type="EMBL" id="KAJ0989504.1"/>
    </source>
</evidence>
<dbReference type="AlphaFoldDB" id="A0A9D5DDA5"/>
<dbReference type="Proteomes" id="UP001085076">
    <property type="component" value="Miscellaneous, Linkage group lg01"/>
</dbReference>
<evidence type="ECO:0000256" key="1">
    <source>
        <dbReference type="ARBA" id="ARBA00010080"/>
    </source>
</evidence>
<comment type="caution">
    <text evidence="3">The sequence shown here is derived from an EMBL/GenBank/DDBJ whole genome shotgun (WGS) entry which is preliminary data.</text>
</comment>
<dbReference type="OrthoDB" id="25157at2759"/>
<dbReference type="InterPro" id="IPR039740">
    <property type="entry name" value="CNOT10"/>
</dbReference>
<dbReference type="Gene3D" id="1.25.40.10">
    <property type="entry name" value="Tetratricopeptide repeat domain"/>
    <property type="match status" value="2"/>
</dbReference>
<sequence>MDGRDSTAPGGDGPVEEDGALSITAALAKEAAGLFQNRRYSECLDVLNQLSRLKEDDPKVVHNMAVAQYFRDGCSNPRKLLDVLDKVKKRSEDLACTSGKELEVTGNHGSNLGSGSSASPTPYQFSAPNSSHITYAAEFDASIVTLNIAVILFLLHDYDGALSRLEPLYQNMKPVDEASSLQICFLLLDIALASQDAQRAADVIQYLEKSFGVGCRINQVDVGAIAKNHSSNELVSTNSNVNVLDVSRSDSSNNANIPENSHSLALTLSDESLEYETFLSAMDGGAPNLGRSALNDATSSGDLSTPDIVLKSNVQLYKVKFLLLTRNLKAVDPELKLATNIPCSTEKLIKAQLEYALGNHKKARELLTESRDHIEPGMAGIFHNNLGCISHRLGEHHTAILYSIKALKSCSALRSERPLKLSTYSQDKTLLIYYNCGLQYLACGKPLIAARCFQKATPFRSRPLLWLRFAECCLLAQEKGLLRKTPASSSEEIKVQVIGSGKWRHLIVENVNSRNRHLDAIGEDVRPDDKDRLSLPFARRCLNKALDLLNELEEKTSKHSASSSTLEVDNPKQAANHKTGSHGDSKGSASMVTGSNGDSKETKANPSTIFQSYISSYVDMSQKENHMVKQAVLCDLAYVELSLENPKKALSAARQLQQLSDCSRMYSFLSHVYAAEAHCHLNQPKEALEQLAVYLSDSPDVTLPYNDEDTGRWKADGAKGGGESNSMPYKFLKPEEARGVLYLNLATMFSIEGNLDMARQFVTKALSHLSNNPRAVLAAIYMDLLQGKTQDALVKLKQSRHVKFYPSGVDKQ</sequence>
<feature type="compositionally biased region" description="Polar residues" evidence="2">
    <location>
        <begin position="587"/>
        <end position="597"/>
    </location>
</feature>
<reference evidence="3" key="2">
    <citation type="journal article" date="2022" name="Hortic Res">
        <title>The genome of Dioscorea zingiberensis sheds light on the biosynthesis, origin and evolution of the medicinally important diosgenin saponins.</title>
        <authorList>
            <person name="Li Y."/>
            <person name="Tan C."/>
            <person name="Li Z."/>
            <person name="Guo J."/>
            <person name="Li S."/>
            <person name="Chen X."/>
            <person name="Wang C."/>
            <person name="Dai X."/>
            <person name="Yang H."/>
            <person name="Song W."/>
            <person name="Hou L."/>
            <person name="Xu J."/>
            <person name="Tong Z."/>
            <person name="Xu A."/>
            <person name="Yuan X."/>
            <person name="Wang W."/>
            <person name="Yang Q."/>
            <person name="Chen L."/>
            <person name="Sun Z."/>
            <person name="Wang K."/>
            <person name="Pan B."/>
            <person name="Chen J."/>
            <person name="Bao Y."/>
            <person name="Liu F."/>
            <person name="Qi X."/>
            <person name="Gang D.R."/>
            <person name="Wen J."/>
            <person name="Li J."/>
        </authorList>
    </citation>
    <scope>NUCLEOTIDE SEQUENCE</scope>
    <source>
        <strain evidence="3">Dzin_1.0</strain>
    </source>
</reference>
<reference evidence="3" key="1">
    <citation type="submission" date="2021-03" db="EMBL/GenBank/DDBJ databases">
        <authorList>
            <person name="Li Z."/>
            <person name="Yang C."/>
        </authorList>
    </citation>
    <scope>NUCLEOTIDE SEQUENCE</scope>
    <source>
        <strain evidence="3">Dzin_1.0</strain>
        <tissue evidence="3">Leaf</tissue>
    </source>
</reference>
<comment type="similarity">
    <text evidence="1">Belongs to the CNOT10 family.</text>
</comment>
<dbReference type="InterPro" id="IPR011990">
    <property type="entry name" value="TPR-like_helical_dom_sf"/>
</dbReference>
<proteinExistence type="inferred from homology"/>
<gene>
    <name evidence="3" type="ORF">J5N97_007860</name>
</gene>
<feature type="region of interest" description="Disordered" evidence="2">
    <location>
        <begin position="554"/>
        <end position="604"/>
    </location>
</feature>